<dbReference type="PROSITE" id="PS01187">
    <property type="entry name" value="EGF_CA"/>
    <property type="match status" value="1"/>
</dbReference>
<dbReference type="EMBL" id="BTRK01000006">
    <property type="protein sequence ID" value="GMR58425.1"/>
    <property type="molecule type" value="Genomic_DNA"/>
</dbReference>
<dbReference type="PANTHER" id="PTHR24033:SF232">
    <property type="entry name" value="LAMININ SUBUNIT GAMMA-2-RELATED"/>
    <property type="match status" value="1"/>
</dbReference>
<dbReference type="PROSITE" id="PS50026">
    <property type="entry name" value="EGF_3"/>
    <property type="match status" value="2"/>
</dbReference>
<reference evidence="6" key="1">
    <citation type="submission" date="2022-10" db="EMBL/GenBank/DDBJ databases">
        <title>Genome assembly of Pristionchus species.</title>
        <authorList>
            <person name="Yoshida K."/>
            <person name="Sommer R.J."/>
        </authorList>
    </citation>
    <scope>NUCLEOTIDE SEQUENCE [LARGE SCALE GENOMIC DNA]</scope>
    <source>
        <strain evidence="6">RS5460</strain>
    </source>
</reference>
<feature type="non-terminal residue" evidence="5">
    <location>
        <position position="1"/>
    </location>
</feature>
<dbReference type="Pfam" id="PF07645">
    <property type="entry name" value="EGF_CA"/>
    <property type="match status" value="1"/>
</dbReference>
<dbReference type="AlphaFoldDB" id="A0AAN5IBU6"/>
<dbReference type="SMART" id="SM00181">
    <property type="entry name" value="EGF"/>
    <property type="match status" value="4"/>
</dbReference>
<comment type="caution">
    <text evidence="3">Lacks conserved residue(s) required for the propagation of feature annotation.</text>
</comment>
<dbReference type="PROSITE" id="PS00010">
    <property type="entry name" value="ASX_HYDROXYL"/>
    <property type="match status" value="1"/>
</dbReference>
<dbReference type="InterPro" id="IPR000152">
    <property type="entry name" value="EGF-type_Asp/Asn_hydroxyl_site"/>
</dbReference>
<evidence type="ECO:0000256" key="3">
    <source>
        <dbReference type="PROSITE-ProRule" id="PRU00076"/>
    </source>
</evidence>
<dbReference type="InterPro" id="IPR000742">
    <property type="entry name" value="EGF"/>
</dbReference>
<evidence type="ECO:0000313" key="5">
    <source>
        <dbReference type="EMBL" id="GMR58425.1"/>
    </source>
</evidence>
<dbReference type="Proteomes" id="UP001328107">
    <property type="component" value="Unassembled WGS sequence"/>
</dbReference>
<comment type="caution">
    <text evidence="5">The sequence shown here is derived from an EMBL/GenBank/DDBJ whole genome shotgun (WGS) entry which is preliminary data.</text>
</comment>
<keyword evidence="1 3" id="KW-0245">EGF-like domain</keyword>
<sequence>TCANGYCIDGEKCICDWGWTGKGCDEDIDECALSPCSEGATCLNTKGSFECICPEGRRGTLCEAGTCYRKEECLNGGICLDGECICTSSFTGPNCERTFTDPCVVTLDESPRCREYEVCVRNRSEILGFSCVCRPNFEGRFCDMPIDNFHRDTNRRPDVDEITTHNMVRADVNITVSVKPEFFVRKVDDFLISLSQRMKTSVKIRSSYGELDVFEWISVNGETRIGSRVDFGSRNDARAEYSPIRAKRSIEETTTGVLVTIQVT</sequence>
<dbReference type="SMART" id="SM00179">
    <property type="entry name" value="EGF_CA"/>
    <property type="match status" value="1"/>
</dbReference>
<dbReference type="FunFam" id="2.10.25.10:FF:000125">
    <property type="entry name" value="Neurogenic locus notch protein-like"/>
    <property type="match status" value="1"/>
</dbReference>
<dbReference type="PANTHER" id="PTHR24033">
    <property type="entry name" value="EGF-LIKE DOMAIN-CONTAINING PROTEIN"/>
    <property type="match status" value="1"/>
</dbReference>
<evidence type="ECO:0000256" key="2">
    <source>
        <dbReference type="ARBA" id="ARBA00023157"/>
    </source>
</evidence>
<feature type="disulfide bond" evidence="3">
    <location>
        <begin position="53"/>
        <end position="62"/>
    </location>
</feature>
<feature type="disulfide bond" evidence="3">
    <location>
        <begin position="133"/>
        <end position="142"/>
    </location>
</feature>
<keyword evidence="2 3" id="KW-1015">Disulfide bond</keyword>
<dbReference type="GO" id="GO:0005509">
    <property type="term" value="F:calcium ion binding"/>
    <property type="evidence" value="ECO:0007669"/>
    <property type="project" value="InterPro"/>
</dbReference>
<dbReference type="PROSITE" id="PS00022">
    <property type="entry name" value="EGF_1"/>
    <property type="match status" value="2"/>
</dbReference>
<feature type="domain" description="EGF-like" evidence="4">
    <location>
        <begin position="27"/>
        <end position="63"/>
    </location>
</feature>
<dbReference type="SUPFAM" id="SSF57196">
    <property type="entry name" value="EGF/Laminin"/>
    <property type="match status" value="3"/>
</dbReference>
<accession>A0AAN5IBU6</accession>
<dbReference type="InterPro" id="IPR051830">
    <property type="entry name" value="NOTCH_homolog"/>
</dbReference>
<dbReference type="PROSITE" id="PS01186">
    <property type="entry name" value="EGF_2"/>
    <property type="match status" value="1"/>
</dbReference>
<proteinExistence type="predicted"/>
<dbReference type="Gene3D" id="2.10.25.10">
    <property type="entry name" value="Laminin"/>
    <property type="match status" value="2"/>
</dbReference>
<keyword evidence="6" id="KW-1185">Reference proteome</keyword>
<evidence type="ECO:0000259" key="4">
    <source>
        <dbReference type="PROSITE" id="PS50026"/>
    </source>
</evidence>
<feature type="domain" description="EGF-like" evidence="4">
    <location>
        <begin position="99"/>
        <end position="143"/>
    </location>
</feature>
<dbReference type="Gene3D" id="3.30.70.3310">
    <property type="match status" value="1"/>
</dbReference>
<organism evidence="5 6">
    <name type="scientific">Pristionchus mayeri</name>
    <dbReference type="NCBI Taxonomy" id="1317129"/>
    <lineage>
        <taxon>Eukaryota</taxon>
        <taxon>Metazoa</taxon>
        <taxon>Ecdysozoa</taxon>
        <taxon>Nematoda</taxon>
        <taxon>Chromadorea</taxon>
        <taxon>Rhabditida</taxon>
        <taxon>Rhabditina</taxon>
        <taxon>Diplogasteromorpha</taxon>
        <taxon>Diplogasteroidea</taxon>
        <taxon>Neodiplogasteridae</taxon>
        <taxon>Pristionchus</taxon>
    </lineage>
</organism>
<dbReference type="InterPro" id="IPR018097">
    <property type="entry name" value="EGF_Ca-bd_CS"/>
</dbReference>
<dbReference type="CDD" id="cd00054">
    <property type="entry name" value="EGF_CA"/>
    <property type="match status" value="1"/>
</dbReference>
<dbReference type="InterPro" id="IPR049883">
    <property type="entry name" value="NOTCH1_EGF-like"/>
</dbReference>
<gene>
    <name evidence="5" type="ORF">PMAYCL1PPCAC_28620</name>
</gene>
<name>A0AAN5IBU6_9BILA</name>
<protein>
    <recommendedName>
        <fullName evidence="4">EGF-like domain-containing protein</fullName>
    </recommendedName>
</protein>
<evidence type="ECO:0000313" key="6">
    <source>
        <dbReference type="Proteomes" id="UP001328107"/>
    </source>
</evidence>
<dbReference type="InterPro" id="IPR001881">
    <property type="entry name" value="EGF-like_Ca-bd_dom"/>
</dbReference>
<evidence type="ECO:0000256" key="1">
    <source>
        <dbReference type="ARBA" id="ARBA00022536"/>
    </source>
</evidence>